<dbReference type="STRING" id="623744.A0A553QBS0"/>
<feature type="compositionally biased region" description="Polar residues" evidence="1">
    <location>
        <begin position="183"/>
        <end position="194"/>
    </location>
</feature>
<feature type="region of interest" description="Disordered" evidence="1">
    <location>
        <begin position="313"/>
        <end position="333"/>
    </location>
</feature>
<feature type="region of interest" description="Disordered" evidence="1">
    <location>
        <begin position="166"/>
        <end position="200"/>
    </location>
</feature>
<name>A0A553QBS0_9TELE</name>
<evidence type="ECO:0000256" key="1">
    <source>
        <dbReference type="SAM" id="MobiDB-lite"/>
    </source>
</evidence>
<dbReference type="PANTHER" id="PTHR48421:SF1">
    <property type="entry name" value="MYCBP-ASSOCIATED PROTEIN"/>
    <property type="match status" value="1"/>
</dbReference>
<evidence type="ECO:0000313" key="2">
    <source>
        <dbReference type="EMBL" id="TRY87355.1"/>
    </source>
</evidence>
<accession>A0A553QBS0</accession>
<protein>
    <recommendedName>
        <fullName evidence="4">Mycbp-associated protein</fullName>
    </recommendedName>
</protein>
<feature type="compositionally biased region" description="Basic and acidic residues" evidence="1">
    <location>
        <begin position="12"/>
        <end position="29"/>
    </location>
</feature>
<dbReference type="Proteomes" id="UP000316079">
    <property type="component" value="Unassembled WGS sequence"/>
</dbReference>
<dbReference type="EMBL" id="SRMA01026137">
    <property type="protein sequence ID" value="TRY87355.1"/>
    <property type="molecule type" value="Genomic_DNA"/>
</dbReference>
<reference evidence="2 3" key="1">
    <citation type="journal article" date="2019" name="Sci. Data">
        <title>Hybrid genome assembly and annotation of Danionella translucida.</title>
        <authorList>
            <person name="Kadobianskyi M."/>
            <person name="Schulze L."/>
            <person name="Schuelke M."/>
            <person name="Judkewitz B."/>
        </authorList>
    </citation>
    <scope>NUCLEOTIDE SEQUENCE [LARGE SCALE GENOMIC DNA]</scope>
    <source>
        <strain evidence="2 3">Bolton</strain>
    </source>
</reference>
<sequence length="779" mass="88613">MSIVEKSTSRIFKKETRPLSERKRPRGCEELSPSPPSSSSSSSSVCDGDQSPSLNSLAIASHKLHRLRVPRPPTDSQKLKPLTHVFVRKIRPPDDVSRMVTVNVARPLPLEDAPPHKFEYSGPGGPRFDSDGMLLPHSLLGNLEDFRTEMQLRGETELAERIPDTHKQPPLVEQTESAHPEVSSETEWSQQSHALQHWSRHMAERRRQQDFIARLLQKPASSLLMNRSSRFRHVQEQRELIDRALSARHLQHGRRVGSEFWSLPQRYGDELRDVLSERGNTGWDQSVYLHERRAELKDVLAHFSPDAEFLEVLGSAPHGPRSPQLEDQEEEELKENLDPLAQFDDIIRAVDLIPALRVCGEVARWSGSDSSHQGEEGVSVRVNFETLTGRSVNADLELANEGSTVIYYSWQRETDTLSHSQLFYFNSSSGTEASYHRLEENRKCSLHPLPISAVHFFSLAPFLYGGVLSWMILPSSTKRIRVTFKSATARITTEVWRLITHPVLMGGASLHVILRGVALDQDENAAHRAALELYLTDEERFHICNPQLQYQREPVEALRSLWQQVRVSGDHSPEWDLSLNTLSQALLGSPSQDELHEAHLLMFNSLVLQLQRTQPPLAPELRAQRISLQLWRELLEALVQESVRLRHTLKLPEHLTWTDALQENIREEEQAQEDPGAAPEVRDGGVSPLFTLHEPVHEILKYFRTRAVMGKNSACACVIVQERGSSTKQQAEERKTVEHMQISYRRLLHKQVYALMERMVDSLCELLEDCSSNSPETSS</sequence>
<dbReference type="PANTHER" id="PTHR48421">
    <property type="entry name" value="MYCBP-ASSOCIATED PROTEIN"/>
    <property type="match status" value="1"/>
</dbReference>
<proteinExistence type="predicted"/>
<organism evidence="2 3">
    <name type="scientific">Danionella cerebrum</name>
    <dbReference type="NCBI Taxonomy" id="2873325"/>
    <lineage>
        <taxon>Eukaryota</taxon>
        <taxon>Metazoa</taxon>
        <taxon>Chordata</taxon>
        <taxon>Craniata</taxon>
        <taxon>Vertebrata</taxon>
        <taxon>Euteleostomi</taxon>
        <taxon>Actinopterygii</taxon>
        <taxon>Neopterygii</taxon>
        <taxon>Teleostei</taxon>
        <taxon>Ostariophysi</taxon>
        <taxon>Cypriniformes</taxon>
        <taxon>Danionidae</taxon>
        <taxon>Danioninae</taxon>
        <taxon>Danionella</taxon>
    </lineage>
</organism>
<keyword evidence="3" id="KW-1185">Reference proteome</keyword>
<dbReference type="Pfam" id="PF14646">
    <property type="entry name" value="MYCBPAP"/>
    <property type="match status" value="3"/>
</dbReference>
<feature type="region of interest" description="Disordered" evidence="1">
    <location>
        <begin position="1"/>
        <end position="54"/>
    </location>
</feature>
<feature type="compositionally biased region" description="Polar residues" evidence="1">
    <location>
        <begin position="1"/>
        <end position="10"/>
    </location>
</feature>
<dbReference type="OrthoDB" id="10263316at2759"/>
<evidence type="ECO:0008006" key="4">
    <source>
        <dbReference type="Google" id="ProtNLM"/>
    </source>
</evidence>
<dbReference type="InterPro" id="IPR032707">
    <property type="entry name" value="MYCBPAP"/>
</dbReference>
<gene>
    <name evidence="2" type="ORF">DNTS_017219</name>
</gene>
<dbReference type="AlphaFoldDB" id="A0A553QBS0"/>
<evidence type="ECO:0000313" key="3">
    <source>
        <dbReference type="Proteomes" id="UP000316079"/>
    </source>
</evidence>
<comment type="caution">
    <text evidence="2">The sequence shown here is derived from an EMBL/GenBank/DDBJ whole genome shotgun (WGS) entry which is preliminary data.</text>
</comment>